<dbReference type="InterPro" id="IPR010152">
    <property type="entry name" value="CRISPR-assoc_prot_Cas2_sub"/>
</dbReference>
<keyword evidence="4" id="KW-1185">Reference proteome</keyword>
<dbReference type="InterPro" id="IPR006054">
    <property type="entry name" value="DnaQ"/>
</dbReference>
<dbReference type="SUPFAM" id="SSF53098">
    <property type="entry name" value="Ribonuclease H-like"/>
    <property type="match status" value="1"/>
</dbReference>
<dbReference type="SMART" id="SM00479">
    <property type="entry name" value="EXOIII"/>
    <property type="match status" value="1"/>
</dbReference>
<evidence type="ECO:0000313" key="3">
    <source>
        <dbReference type="EMBL" id="PVY95510.1"/>
    </source>
</evidence>
<keyword evidence="1" id="KW-0378">Hydrolase</keyword>
<gene>
    <name evidence="3" type="ORF">C7381_10134</name>
</gene>
<dbReference type="GO" id="GO:0005829">
    <property type="term" value="C:cytosol"/>
    <property type="evidence" value="ECO:0007669"/>
    <property type="project" value="TreeGrafter"/>
</dbReference>
<sequence length="294" mass="33683">MPLTVITLKNSPPSLRGDLTKWMQEISTGVYVGNFNTKVREELWKRVVDSIGTGEATMTFAYRNEIGYNFETHNSDRTSTDYDGIPLVLMPAKKEKEDPEKKHGFSKAAKIRKAKIFGGAKKKDAIQNFVVIDTETTGLDYLNDRIIEIGAVKKTDGTQRYSCVIKYDGNLNETIKNLTGINEDDLKNGKEEKFAIEEFLKFIGTYPIIGYNIDFDIKFLNQALQRNGFAPIKNKTYDLMKYVKQEKLFLENYKLQTVIKEYGIDEKVPHRALGDAEICLRLLEKVKKLRDLLK</sequence>
<dbReference type="FunFam" id="3.30.420.10:FF:000045">
    <property type="entry name" value="3'-5' exonuclease DinG"/>
    <property type="match status" value="1"/>
</dbReference>
<dbReference type="Pfam" id="PF00929">
    <property type="entry name" value="RNase_T"/>
    <property type="match status" value="1"/>
</dbReference>
<dbReference type="NCBIfam" id="TIGR01873">
    <property type="entry name" value="cas_CT1978"/>
    <property type="match status" value="1"/>
</dbReference>
<name>A0A2U1E6D3_9FIRM</name>
<protein>
    <submittedName>
        <fullName evidence="3">CRISPR-associated protein Cas2</fullName>
    </submittedName>
</protein>
<proteinExistence type="predicted"/>
<evidence type="ECO:0000256" key="1">
    <source>
        <dbReference type="ARBA" id="ARBA00022839"/>
    </source>
</evidence>
<dbReference type="NCBIfam" id="TIGR00573">
    <property type="entry name" value="dnaq"/>
    <property type="match status" value="1"/>
</dbReference>
<feature type="domain" description="Exonuclease" evidence="2">
    <location>
        <begin position="128"/>
        <end position="292"/>
    </location>
</feature>
<dbReference type="EMBL" id="QEKV01000001">
    <property type="protein sequence ID" value="PVY95510.1"/>
    <property type="molecule type" value="Genomic_DNA"/>
</dbReference>
<reference evidence="3 4" key="1">
    <citation type="submission" date="2018-04" db="EMBL/GenBank/DDBJ databases">
        <title>Genomic Encyclopedia of Type Strains, Phase IV (KMG-IV): sequencing the most valuable type-strain genomes for metagenomic binning, comparative biology and taxonomic classification.</title>
        <authorList>
            <person name="Goeker M."/>
        </authorList>
    </citation>
    <scope>NUCLEOTIDE SEQUENCE [LARGE SCALE GENOMIC DNA]</scope>
    <source>
        <strain evidence="3 4">DSM 20705</strain>
    </source>
</reference>
<dbReference type="PANTHER" id="PTHR30231:SF41">
    <property type="entry name" value="DNA POLYMERASE III SUBUNIT EPSILON"/>
    <property type="match status" value="1"/>
</dbReference>
<comment type="caution">
    <text evidence="3">The sequence shown here is derived from an EMBL/GenBank/DDBJ whole genome shotgun (WGS) entry which is preliminary data.</text>
</comment>
<evidence type="ECO:0000313" key="4">
    <source>
        <dbReference type="Proteomes" id="UP000245793"/>
    </source>
</evidence>
<dbReference type="GO" id="GO:0003887">
    <property type="term" value="F:DNA-directed DNA polymerase activity"/>
    <property type="evidence" value="ECO:0007669"/>
    <property type="project" value="InterPro"/>
</dbReference>
<dbReference type="PANTHER" id="PTHR30231">
    <property type="entry name" value="DNA POLYMERASE III SUBUNIT EPSILON"/>
    <property type="match status" value="1"/>
</dbReference>
<accession>A0A2U1E6D3</accession>
<dbReference type="CDD" id="cd06127">
    <property type="entry name" value="DEDDh"/>
    <property type="match status" value="1"/>
</dbReference>
<dbReference type="RefSeq" id="WP_116479451.1">
    <property type="nucleotide sequence ID" value="NZ_QEKV01000001.1"/>
</dbReference>
<dbReference type="GO" id="GO:0008408">
    <property type="term" value="F:3'-5' exonuclease activity"/>
    <property type="evidence" value="ECO:0007669"/>
    <property type="project" value="TreeGrafter"/>
</dbReference>
<dbReference type="GO" id="GO:0045004">
    <property type="term" value="P:DNA replication proofreading"/>
    <property type="evidence" value="ECO:0007669"/>
    <property type="project" value="TreeGrafter"/>
</dbReference>
<dbReference type="InterPro" id="IPR036397">
    <property type="entry name" value="RNaseH_sf"/>
</dbReference>
<organism evidence="3 4">
    <name type="scientific">Ezakiella coagulans</name>
    <dbReference type="NCBI Taxonomy" id="46507"/>
    <lineage>
        <taxon>Bacteria</taxon>
        <taxon>Bacillati</taxon>
        <taxon>Bacillota</taxon>
        <taxon>Tissierellia</taxon>
        <taxon>Ezakiella</taxon>
    </lineage>
</organism>
<dbReference type="AlphaFoldDB" id="A0A2U1E6D3"/>
<dbReference type="CDD" id="cd09755">
    <property type="entry name" value="Cas2_I-E"/>
    <property type="match status" value="1"/>
</dbReference>
<keyword evidence="1" id="KW-0269">Exonuclease</keyword>
<dbReference type="Proteomes" id="UP000245793">
    <property type="component" value="Unassembled WGS sequence"/>
</dbReference>
<dbReference type="GO" id="GO:0003677">
    <property type="term" value="F:DNA binding"/>
    <property type="evidence" value="ECO:0007669"/>
    <property type="project" value="InterPro"/>
</dbReference>
<dbReference type="InterPro" id="IPR013520">
    <property type="entry name" value="Ribonucl_H"/>
</dbReference>
<dbReference type="Pfam" id="PF09707">
    <property type="entry name" value="Cas_Cas2CT1978"/>
    <property type="match status" value="1"/>
</dbReference>
<dbReference type="Gene3D" id="3.30.420.10">
    <property type="entry name" value="Ribonuclease H-like superfamily/Ribonuclease H"/>
    <property type="match status" value="1"/>
</dbReference>
<keyword evidence="1" id="KW-0540">Nuclease</keyword>
<dbReference type="Gene3D" id="3.30.70.240">
    <property type="match status" value="1"/>
</dbReference>
<evidence type="ECO:0000259" key="2">
    <source>
        <dbReference type="SMART" id="SM00479"/>
    </source>
</evidence>
<dbReference type="InterPro" id="IPR012337">
    <property type="entry name" value="RNaseH-like_sf"/>
</dbReference>